<dbReference type="Proteomes" id="UP001251528">
    <property type="component" value="Unassembled WGS sequence"/>
</dbReference>
<dbReference type="AlphaFoldDB" id="A0AAJ0FYE8"/>
<keyword evidence="2" id="KW-1185">Reference proteome</keyword>
<name>A0AAJ0FYE8_9HYPO</name>
<accession>A0AAJ0FYE8</accession>
<evidence type="ECO:0000313" key="2">
    <source>
        <dbReference type="Proteomes" id="UP001251528"/>
    </source>
</evidence>
<comment type="caution">
    <text evidence="1">The sequence shown here is derived from an EMBL/GenBank/DDBJ whole genome shotgun (WGS) entry which is preliminary data.</text>
</comment>
<protein>
    <submittedName>
        <fullName evidence="1">Uncharacterized protein</fullName>
    </submittedName>
</protein>
<proteinExistence type="predicted"/>
<sequence length="188" mass="21244">MSGPSAPYALFVTSDKIRVEHVNDVLHRTSEGNDGMFFLNIVHIPNSSSPYDCAPDRRTITEDGQERELPAEGTHPPVADSFASPFVGKTLEECARYLGATPANKDWNRQYFCVLGEDDREQDEVMLVRSFDQGAVHAFPCKTEETANKMFTAFSDNFEEKLQMYQKIAKSQGKRDRSVGVPYEFMDM</sequence>
<evidence type="ECO:0000313" key="1">
    <source>
        <dbReference type="EMBL" id="KAK2597375.1"/>
    </source>
</evidence>
<reference evidence="1" key="1">
    <citation type="submission" date="2023-06" db="EMBL/GenBank/DDBJ databases">
        <title>Conoideocrella luteorostrata (Hypocreales: Clavicipitaceae), a potential biocontrol fungus for elongate hemlock scale in United States Christmas tree production areas.</title>
        <authorList>
            <person name="Barrett H."/>
            <person name="Lovett B."/>
            <person name="Macias A.M."/>
            <person name="Stajich J.E."/>
            <person name="Kasson M.T."/>
        </authorList>
    </citation>
    <scope>NUCLEOTIDE SEQUENCE</scope>
    <source>
        <strain evidence="1">ARSEF 14590</strain>
    </source>
</reference>
<organism evidence="1 2">
    <name type="scientific">Conoideocrella luteorostrata</name>
    <dbReference type="NCBI Taxonomy" id="1105319"/>
    <lineage>
        <taxon>Eukaryota</taxon>
        <taxon>Fungi</taxon>
        <taxon>Dikarya</taxon>
        <taxon>Ascomycota</taxon>
        <taxon>Pezizomycotina</taxon>
        <taxon>Sordariomycetes</taxon>
        <taxon>Hypocreomycetidae</taxon>
        <taxon>Hypocreales</taxon>
        <taxon>Clavicipitaceae</taxon>
        <taxon>Conoideocrella</taxon>
    </lineage>
</organism>
<gene>
    <name evidence="1" type="ORF">QQS21_005999</name>
</gene>
<dbReference type="EMBL" id="JASWJB010000106">
    <property type="protein sequence ID" value="KAK2597375.1"/>
    <property type="molecule type" value="Genomic_DNA"/>
</dbReference>